<dbReference type="HOGENOM" id="CLU_3346917_0_0_6"/>
<evidence type="ECO:0000313" key="2">
    <source>
        <dbReference type="Proteomes" id="UP000011864"/>
    </source>
</evidence>
<dbReference type="EMBL" id="CP003837">
    <property type="protein sequence ID" value="AGH43193.1"/>
    <property type="molecule type" value="Genomic_DNA"/>
</dbReference>
<evidence type="ECO:0000313" key="1">
    <source>
        <dbReference type="EMBL" id="AGH43193.1"/>
    </source>
</evidence>
<organism evidence="1 2">
    <name type="scientific">Paraglaciecola psychrophila 170</name>
    <dbReference type="NCBI Taxonomy" id="1129794"/>
    <lineage>
        <taxon>Bacteria</taxon>
        <taxon>Pseudomonadati</taxon>
        <taxon>Pseudomonadota</taxon>
        <taxon>Gammaproteobacteria</taxon>
        <taxon>Alteromonadales</taxon>
        <taxon>Alteromonadaceae</taxon>
        <taxon>Paraglaciecola</taxon>
    </lineage>
</organism>
<protein>
    <submittedName>
        <fullName evidence="1">Uncharacterized protein</fullName>
    </submittedName>
</protein>
<dbReference type="PATRIC" id="fig|1129794.4.peg.1071"/>
<dbReference type="STRING" id="1129794.C427_1084"/>
<gene>
    <name evidence="1" type="ORF">C427_1084</name>
</gene>
<dbReference type="AlphaFoldDB" id="K6YW48"/>
<dbReference type="Proteomes" id="UP000011864">
    <property type="component" value="Chromosome"/>
</dbReference>
<accession>K6YW48</accession>
<proteinExistence type="predicted"/>
<dbReference type="KEGG" id="gps:C427_1084"/>
<name>K6YW48_9ALTE</name>
<keyword evidence="2" id="KW-1185">Reference proteome</keyword>
<sequence length="37" mass="4356">MEQQHQTDLSLSMNQTPLKKVQVNLKQVSKTVIFHLY</sequence>
<reference evidence="1 2" key="1">
    <citation type="journal article" date="2013" name="Genome Announc.">
        <title>Complete Genome Sequence of Glaciecola psychrophila Strain 170T.</title>
        <authorList>
            <person name="Yin J."/>
            <person name="Chen J."/>
            <person name="Liu G."/>
            <person name="Yu Y."/>
            <person name="Song L."/>
            <person name="Wang X."/>
            <person name="Qu X."/>
        </authorList>
    </citation>
    <scope>NUCLEOTIDE SEQUENCE [LARGE SCALE GENOMIC DNA]</scope>
    <source>
        <strain evidence="1 2">170</strain>
    </source>
</reference>